<evidence type="ECO:0000256" key="5">
    <source>
        <dbReference type="ARBA" id="ARBA00023002"/>
    </source>
</evidence>
<feature type="domain" description="TauD/TfdA-like" evidence="7">
    <location>
        <begin position="18"/>
        <end position="76"/>
    </location>
</feature>
<dbReference type="Gene3D" id="3.60.130.10">
    <property type="entry name" value="Clavaminate synthase-like"/>
    <property type="match status" value="1"/>
</dbReference>
<dbReference type="Pfam" id="PF02668">
    <property type="entry name" value="TauD"/>
    <property type="match status" value="2"/>
</dbReference>
<dbReference type="InterPro" id="IPR003819">
    <property type="entry name" value="TauD/TfdA-like"/>
</dbReference>
<dbReference type="GO" id="GO:0051213">
    <property type="term" value="F:dioxygenase activity"/>
    <property type="evidence" value="ECO:0007669"/>
    <property type="project" value="UniProtKB-KW"/>
</dbReference>
<dbReference type="SUPFAM" id="SSF51197">
    <property type="entry name" value="Clavaminate synthase-like"/>
    <property type="match status" value="1"/>
</dbReference>
<evidence type="ECO:0000256" key="1">
    <source>
        <dbReference type="ARBA" id="ARBA00001954"/>
    </source>
</evidence>
<dbReference type="AlphaFoldDB" id="A0A4Z0ABV6"/>
<evidence type="ECO:0000256" key="6">
    <source>
        <dbReference type="ARBA" id="ARBA00023004"/>
    </source>
</evidence>
<name>A0A4Z0ABV6_9AGAM</name>
<accession>A0A4Z0ABV6</accession>
<evidence type="ECO:0000313" key="9">
    <source>
        <dbReference type="Proteomes" id="UP000298061"/>
    </source>
</evidence>
<evidence type="ECO:0000256" key="2">
    <source>
        <dbReference type="ARBA" id="ARBA00005896"/>
    </source>
</evidence>
<dbReference type="GO" id="GO:0046872">
    <property type="term" value="F:metal ion binding"/>
    <property type="evidence" value="ECO:0007669"/>
    <property type="project" value="UniProtKB-KW"/>
</dbReference>
<evidence type="ECO:0000256" key="3">
    <source>
        <dbReference type="ARBA" id="ARBA00022723"/>
    </source>
</evidence>
<evidence type="ECO:0000313" key="8">
    <source>
        <dbReference type="EMBL" id="TFY83803.1"/>
    </source>
</evidence>
<dbReference type="EMBL" id="SFCI01000009">
    <property type="protein sequence ID" value="TFY83803.1"/>
    <property type="molecule type" value="Genomic_DNA"/>
</dbReference>
<dbReference type="PANTHER" id="PTHR43779">
    <property type="entry name" value="DIOXYGENASE RV0097-RELATED"/>
    <property type="match status" value="1"/>
</dbReference>
<evidence type="ECO:0000259" key="7">
    <source>
        <dbReference type="Pfam" id="PF02668"/>
    </source>
</evidence>
<keyword evidence="4" id="KW-0223">Dioxygenase</keyword>
<dbReference type="InterPro" id="IPR051178">
    <property type="entry name" value="TfdA_dioxygenase"/>
</dbReference>
<reference evidence="8 9" key="1">
    <citation type="submission" date="2019-02" db="EMBL/GenBank/DDBJ databases">
        <title>Genome sequencing of the rare red list fungi Hericium alpestre (H. flagellum).</title>
        <authorList>
            <person name="Buettner E."/>
            <person name="Kellner H."/>
        </authorList>
    </citation>
    <scope>NUCLEOTIDE SEQUENCE [LARGE SCALE GENOMIC DNA]</scope>
    <source>
        <strain evidence="8 9">DSM 108284</strain>
    </source>
</reference>
<keyword evidence="9" id="KW-1185">Reference proteome</keyword>
<comment type="similarity">
    <text evidence="2">Belongs to the TfdA dioxygenase family.</text>
</comment>
<evidence type="ECO:0000256" key="4">
    <source>
        <dbReference type="ARBA" id="ARBA00022964"/>
    </source>
</evidence>
<keyword evidence="3" id="KW-0479">Metal-binding</keyword>
<dbReference type="Proteomes" id="UP000298061">
    <property type="component" value="Unassembled WGS sequence"/>
</dbReference>
<keyword evidence="6" id="KW-0408">Iron</keyword>
<comment type="cofactor">
    <cofactor evidence="1">
        <name>Fe(2+)</name>
        <dbReference type="ChEBI" id="CHEBI:29033"/>
    </cofactor>
</comment>
<comment type="caution">
    <text evidence="8">The sequence shown here is derived from an EMBL/GenBank/DDBJ whole genome shotgun (WGS) entry which is preliminary data.</text>
</comment>
<dbReference type="InterPro" id="IPR042098">
    <property type="entry name" value="TauD-like_sf"/>
</dbReference>
<organism evidence="8 9">
    <name type="scientific">Hericium alpestre</name>
    <dbReference type="NCBI Taxonomy" id="135208"/>
    <lineage>
        <taxon>Eukaryota</taxon>
        <taxon>Fungi</taxon>
        <taxon>Dikarya</taxon>
        <taxon>Basidiomycota</taxon>
        <taxon>Agaricomycotina</taxon>
        <taxon>Agaricomycetes</taxon>
        <taxon>Russulales</taxon>
        <taxon>Hericiaceae</taxon>
        <taxon>Hericium</taxon>
    </lineage>
</organism>
<feature type="domain" description="TauD/TfdA-like" evidence="7">
    <location>
        <begin position="153"/>
        <end position="395"/>
    </location>
</feature>
<dbReference type="STRING" id="135208.A0A4Z0ABV6"/>
<dbReference type="OrthoDB" id="93019at2759"/>
<keyword evidence="5" id="KW-0560">Oxidoreductase</keyword>
<sequence>MVIEVVPLPLPPSADPTKLAGFGVEVKGVKVASLTDEELGQIQELLYKHDVLLFRNCDLSPEQQYALAKVVELLHGVEAHVFVSLMLSAAAYSVQVFDPMTEHYGHGNNKIGKNSILNPLLTTIPGVPQVQLIGNGTIYNHEGIAEAQLKHPSHKTFHKTHVSAEDEAAGVTRFNRWHMDAALYELSPPKVTALYALRVPQGPPQVCRYDDGTGDELQVPPAATAFVSGKTMFEVLPPELKSVAVRTKVRYAPHPFVWMSTAGAVPTGLGLESDGLEMPYEKLPPWDEASVKTYPVLWKNPVTEALHLQAHPCAVSELIISPLPQGSPRKDALYPDGAYIKDLKTVRDLLYKLQRPGIAPSLVYPHDWRDKDLVVFHNRGVMHSVTGALTSDQVRVYHQCNLAASDEPVGPSDADIKEWA</sequence>
<proteinExistence type="inferred from homology"/>
<dbReference type="PANTHER" id="PTHR43779:SF2">
    <property type="entry name" value="ALPHA-KETOGLUTARATE-DEPENDENT XANTHINE DIOXYGENASE XAN1"/>
    <property type="match status" value="1"/>
</dbReference>
<protein>
    <recommendedName>
        <fullName evidence="7">TauD/TfdA-like domain-containing protein</fullName>
    </recommendedName>
</protein>
<gene>
    <name evidence="8" type="ORF">EWM64_g222</name>
</gene>